<feature type="non-terminal residue" evidence="3">
    <location>
        <position position="313"/>
    </location>
</feature>
<protein>
    <submittedName>
        <fullName evidence="3">Uncharacterized protein</fullName>
    </submittedName>
</protein>
<feature type="compositionally biased region" description="Polar residues" evidence="1">
    <location>
        <begin position="193"/>
        <end position="203"/>
    </location>
</feature>
<dbReference type="EMBL" id="JANBQB010001406">
    <property type="protein sequence ID" value="KAJ1971352.1"/>
    <property type="molecule type" value="Genomic_DNA"/>
</dbReference>
<dbReference type="OrthoDB" id="5597843at2759"/>
<keyword evidence="2" id="KW-0812">Transmembrane</keyword>
<comment type="caution">
    <text evidence="3">The sequence shown here is derived from an EMBL/GenBank/DDBJ whole genome shotgun (WGS) entry which is preliminary data.</text>
</comment>
<feature type="transmembrane region" description="Helical" evidence="2">
    <location>
        <begin position="34"/>
        <end position="56"/>
    </location>
</feature>
<gene>
    <name evidence="3" type="ORF">H4R34_005771</name>
</gene>
<dbReference type="AlphaFoldDB" id="A0A9W8AYC8"/>
<accession>A0A9W8AYC8</accession>
<evidence type="ECO:0000313" key="4">
    <source>
        <dbReference type="Proteomes" id="UP001151582"/>
    </source>
</evidence>
<feature type="transmembrane region" description="Helical" evidence="2">
    <location>
        <begin position="118"/>
        <end position="136"/>
    </location>
</feature>
<feature type="region of interest" description="Disordered" evidence="1">
    <location>
        <begin position="181"/>
        <end position="207"/>
    </location>
</feature>
<keyword evidence="2" id="KW-1133">Transmembrane helix</keyword>
<evidence type="ECO:0000256" key="2">
    <source>
        <dbReference type="SAM" id="Phobius"/>
    </source>
</evidence>
<sequence>MFIYSSWVLGTIAFNMVIVIWVRALQKIEPSKGVYILYVVSFLNVVNWCVICAMLIRATWTQDRRAWHDGNRMRSYIQPLLSILEAIFMLYFGTNLALNSKKSGGFSPEFQTIKRMTYLCLLSFVGYTFQALSALVMSQYQNFTVTNYVVTFLFYRISSITLYGAIFWVLRVHESLLHKSGAPRPQGLESHSRAPSTSLTHPTSFGPLPPWGPSNYIPKTAYAPTGQTLKPAAHLPHFSTLATSPPLPPPHSRDSRHLAFPGSPVAPSTVSRCSNSSFAISIASVPLAVGSAHLANPSTMPSAPSPQLSPRPS</sequence>
<feature type="transmembrane region" description="Helical" evidence="2">
    <location>
        <begin position="76"/>
        <end position="98"/>
    </location>
</feature>
<dbReference type="Proteomes" id="UP001151582">
    <property type="component" value="Unassembled WGS sequence"/>
</dbReference>
<name>A0A9W8AYC8_9FUNG</name>
<proteinExistence type="predicted"/>
<keyword evidence="2" id="KW-0472">Membrane</keyword>
<feature type="transmembrane region" description="Helical" evidence="2">
    <location>
        <begin position="6"/>
        <end position="22"/>
    </location>
</feature>
<evidence type="ECO:0000256" key="1">
    <source>
        <dbReference type="SAM" id="MobiDB-lite"/>
    </source>
</evidence>
<evidence type="ECO:0000313" key="3">
    <source>
        <dbReference type="EMBL" id="KAJ1971352.1"/>
    </source>
</evidence>
<organism evidence="3 4">
    <name type="scientific">Dimargaris verticillata</name>
    <dbReference type="NCBI Taxonomy" id="2761393"/>
    <lineage>
        <taxon>Eukaryota</taxon>
        <taxon>Fungi</taxon>
        <taxon>Fungi incertae sedis</taxon>
        <taxon>Zoopagomycota</taxon>
        <taxon>Kickxellomycotina</taxon>
        <taxon>Dimargaritomycetes</taxon>
        <taxon>Dimargaritales</taxon>
        <taxon>Dimargaritaceae</taxon>
        <taxon>Dimargaris</taxon>
    </lineage>
</organism>
<reference evidence="3" key="1">
    <citation type="submission" date="2022-07" db="EMBL/GenBank/DDBJ databases">
        <title>Phylogenomic reconstructions and comparative analyses of Kickxellomycotina fungi.</title>
        <authorList>
            <person name="Reynolds N.K."/>
            <person name="Stajich J.E."/>
            <person name="Barry K."/>
            <person name="Grigoriev I.V."/>
            <person name="Crous P."/>
            <person name="Smith M.E."/>
        </authorList>
    </citation>
    <scope>NUCLEOTIDE SEQUENCE</scope>
    <source>
        <strain evidence="3">RSA 567</strain>
    </source>
</reference>
<keyword evidence="4" id="KW-1185">Reference proteome</keyword>
<feature type="transmembrane region" description="Helical" evidence="2">
    <location>
        <begin position="148"/>
        <end position="170"/>
    </location>
</feature>